<name>A0ABN5LMJ0_9BACT</name>
<organism evidence="2 3">
    <name type="scientific">Chitinophaga alhagiae</name>
    <dbReference type="NCBI Taxonomy" id="2203219"/>
    <lineage>
        <taxon>Bacteria</taxon>
        <taxon>Pseudomonadati</taxon>
        <taxon>Bacteroidota</taxon>
        <taxon>Chitinophagia</taxon>
        <taxon>Chitinophagales</taxon>
        <taxon>Chitinophagaceae</taxon>
        <taxon>Chitinophaga</taxon>
    </lineage>
</organism>
<keyword evidence="3" id="KW-1185">Reference proteome</keyword>
<dbReference type="Pfam" id="PF14121">
    <property type="entry name" value="Porin_10"/>
    <property type="match status" value="1"/>
</dbReference>
<dbReference type="Proteomes" id="UP000246099">
    <property type="component" value="Chromosome"/>
</dbReference>
<dbReference type="InterPro" id="IPR025631">
    <property type="entry name" value="Porin_10"/>
</dbReference>
<sequence>MAGRTRIIRMRYFTIVFLLLVCTGSALKAQFNTNRLPGGGGGNASMQRDTSSHDHEPDTLTIRYRYLGEPTDFMMDSTIADFSLNYLGVPATYTNLGNNGSASRNLLFSPRMTPGFDPGFHSFDVYGFNHQNAQFFRTNRPYSELGYLIGGKQEQMINVMHTQNRGEKFNFHFAYRKINSPGYFRNQSTNHDNYKVTANYNSQNKRYHLMMSYYLNKLNGGENGGIIDSLELLNNPEYSQRRLIPTKLGGTSAQSNSFFNTNIPLKNDFQESSILLQQQFDWGRGDTVHVNDTTEYYKFDPRFRIQHTFTYTQNTYEFIDQSPDSAYYASRYNFSLWPEAFGEDTVFTQHQWRILSNDLSVISFPVLGNQAHFIKLGAGFDYISGNFLTAATKFSNLRLHGEYRNKTRNQKWDLSAKGEFYTLGENIGDYAVSGTLSRYLNETFGNVSLRVSNVNREPSYVYKYFGTNHFREYVNNGMGKENVTQLQFKADNRKLKYNIEANYYLFNKYSYFKSYYESEQFTGLFNLLQIVAYKRFDVRSFTFDANFAFQQLAGNAPVQLPTIWARARIAYNARLFKNLNLYTGLEGKYNSPYYADDYSPMLSQFVYQNQYNISNYPDVAAFAHFRIKSFTAYVRGENLNTFLWTNNFTAPFYPSNNFALRVGLRWWFVN</sequence>
<evidence type="ECO:0000313" key="3">
    <source>
        <dbReference type="Proteomes" id="UP000246099"/>
    </source>
</evidence>
<accession>A0ABN5LMJ0</accession>
<dbReference type="EMBL" id="CP029600">
    <property type="protein sequence ID" value="AWO00592.1"/>
    <property type="molecule type" value="Genomic_DNA"/>
</dbReference>
<evidence type="ECO:0008006" key="4">
    <source>
        <dbReference type="Google" id="ProtNLM"/>
    </source>
</evidence>
<reference evidence="2 3" key="1">
    <citation type="submission" date="2018-05" db="EMBL/GenBank/DDBJ databases">
        <title>Chitinophaga sp. nov., isolated from rhizosphere soil of Alhagi.</title>
        <authorList>
            <person name="Liu Y."/>
        </authorList>
    </citation>
    <scope>NUCLEOTIDE SEQUENCE [LARGE SCALE GENOMIC DNA]</scope>
    <source>
        <strain evidence="2 3">T22</strain>
    </source>
</reference>
<evidence type="ECO:0000256" key="1">
    <source>
        <dbReference type="SAM" id="MobiDB-lite"/>
    </source>
</evidence>
<evidence type="ECO:0000313" key="2">
    <source>
        <dbReference type="EMBL" id="AWO00592.1"/>
    </source>
</evidence>
<feature type="region of interest" description="Disordered" evidence="1">
    <location>
        <begin position="37"/>
        <end position="56"/>
    </location>
</feature>
<protein>
    <recommendedName>
        <fullName evidence="4">Porin</fullName>
    </recommendedName>
</protein>
<gene>
    <name evidence="2" type="ORF">DLD77_02195</name>
</gene>
<proteinExistence type="predicted"/>